<sequence length="184" mass="19335">MTMLYQRQIWGWAPALVVLLGACSLALDWREVRPEGADLLALFPCKPEVLSRPNMAPAPGASGAQSVSNASGVMGLAQCKSGGMSFSLSWAEVPDLPMVTPALTQMRASLTTKLAASGAEAQAVQIAGMTPNPAAMQQLMLSGSQAAQLAVFTRGRRVYQAVMLSPKPDAGTWQTFLDGVRLGS</sequence>
<name>A0ABT5KVA9_9BURK</name>
<gene>
    <name evidence="1" type="ORF">PRZ01_16825</name>
</gene>
<evidence type="ECO:0000313" key="2">
    <source>
        <dbReference type="Proteomes" id="UP001219862"/>
    </source>
</evidence>
<accession>A0ABT5KVA9</accession>
<protein>
    <recommendedName>
        <fullName evidence="3">Lipoprotein</fullName>
    </recommendedName>
</protein>
<dbReference type="PROSITE" id="PS51257">
    <property type="entry name" value="PROKAR_LIPOPROTEIN"/>
    <property type="match status" value="1"/>
</dbReference>
<evidence type="ECO:0008006" key="3">
    <source>
        <dbReference type="Google" id="ProtNLM"/>
    </source>
</evidence>
<reference evidence="1 2" key="1">
    <citation type="submission" date="2022-10" db="EMBL/GenBank/DDBJ databases">
        <title>paucibacter sp. hw8 Genome sequencing.</title>
        <authorList>
            <person name="Park S."/>
        </authorList>
    </citation>
    <scope>NUCLEOTIDE SEQUENCE [LARGE SCALE GENOMIC DNA]</scope>
    <source>
        <strain evidence="2">hw8</strain>
    </source>
</reference>
<proteinExistence type="predicted"/>
<organism evidence="1 2">
    <name type="scientific">Roseateles koreensis</name>
    <dbReference type="NCBI Taxonomy" id="2987526"/>
    <lineage>
        <taxon>Bacteria</taxon>
        <taxon>Pseudomonadati</taxon>
        <taxon>Pseudomonadota</taxon>
        <taxon>Betaproteobacteria</taxon>
        <taxon>Burkholderiales</taxon>
        <taxon>Sphaerotilaceae</taxon>
        <taxon>Roseateles</taxon>
    </lineage>
</organism>
<comment type="caution">
    <text evidence="1">The sequence shown here is derived from an EMBL/GenBank/DDBJ whole genome shotgun (WGS) entry which is preliminary data.</text>
</comment>
<dbReference type="RefSeq" id="WP_273597954.1">
    <property type="nucleotide sequence ID" value="NZ_JAQQXS010000016.1"/>
</dbReference>
<dbReference type="EMBL" id="JAQQXS010000016">
    <property type="protein sequence ID" value="MDC8786854.1"/>
    <property type="molecule type" value="Genomic_DNA"/>
</dbReference>
<dbReference type="Proteomes" id="UP001219862">
    <property type="component" value="Unassembled WGS sequence"/>
</dbReference>
<evidence type="ECO:0000313" key="1">
    <source>
        <dbReference type="EMBL" id="MDC8786854.1"/>
    </source>
</evidence>
<keyword evidence="2" id="KW-1185">Reference proteome</keyword>